<gene>
    <name evidence="1" type="ORF">SAMN05660653_02096</name>
</gene>
<evidence type="ECO:0008006" key="3">
    <source>
        <dbReference type="Google" id="ProtNLM"/>
    </source>
</evidence>
<protein>
    <recommendedName>
        <fullName evidence="3">PD-(D/E)XK nuclease superfamily protein</fullName>
    </recommendedName>
</protein>
<proteinExistence type="predicted"/>
<dbReference type="EMBL" id="FMXO01000011">
    <property type="protein sequence ID" value="SDB43366.1"/>
    <property type="molecule type" value="Genomic_DNA"/>
</dbReference>
<reference evidence="1 2" key="1">
    <citation type="submission" date="2016-10" db="EMBL/GenBank/DDBJ databases">
        <authorList>
            <person name="de Groot N.N."/>
        </authorList>
    </citation>
    <scope>NUCLEOTIDE SEQUENCE [LARGE SCALE GENOMIC DNA]</scope>
    <source>
        <strain evidence="1 2">ASO4-2</strain>
    </source>
</reference>
<name>A0A1G6DDZ6_9BACT</name>
<dbReference type="AlphaFoldDB" id="A0A1G6DDZ6"/>
<dbReference type="RefSeq" id="WP_092121142.1">
    <property type="nucleotide sequence ID" value="NZ_FMXO01000011.1"/>
</dbReference>
<dbReference type="Proteomes" id="UP000198771">
    <property type="component" value="Unassembled WGS sequence"/>
</dbReference>
<accession>A0A1G6DDZ6</accession>
<sequence length="260" mass="30374">MMLQAINQGKSSFYKRYLGYREKKERVSEEDELTSLILGPLELMSSQLSAIFWGTLLSEFKIPYVPTNLPEKAEIAFWKSRKNILTGRTIEPDIVVDLKWPSEENFLLLIEMKWRSPLSGEDQLHRQWTEYLSEEERKKAIHLFIAPETSEALKASGARDVWSGRLLAISWFDILSILQDKIRKNDRNFEPLMPWMNQVVALLDKLGIRPFRGFKDFKMPLNSTTKELKHLFWNGFRGLTYLAEPALITANDQIFFNNKV</sequence>
<organism evidence="1 2">
    <name type="scientific">Desulfonatronum thiosulfatophilum</name>
    <dbReference type="NCBI Taxonomy" id="617002"/>
    <lineage>
        <taxon>Bacteria</taxon>
        <taxon>Pseudomonadati</taxon>
        <taxon>Thermodesulfobacteriota</taxon>
        <taxon>Desulfovibrionia</taxon>
        <taxon>Desulfovibrionales</taxon>
        <taxon>Desulfonatronaceae</taxon>
        <taxon>Desulfonatronum</taxon>
    </lineage>
</organism>
<dbReference type="OrthoDB" id="5497621at2"/>
<evidence type="ECO:0000313" key="1">
    <source>
        <dbReference type="EMBL" id="SDB43366.1"/>
    </source>
</evidence>
<keyword evidence="2" id="KW-1185">Reference proteome</keyword>
<evidence type="ECO:0000313" key="2">
    <source>
        <dbReference type="Proteomes" id="UP000198771"/>
    </source>
</evidence>